<dbReference type="InterPro" id="IPR011021">
    <property type="entry name" value="Arrestin-like_N"/>
</dbReference>
<dbReference type="InterPro" id="IPR050357">
    <property type="entry name" value="Arrestin_domain-protein"/>
</dbReference>
<organism evidence="4">
    <name type="scientific">Spodoptera frugiperda</name>
    <name type="common">Fall armyworm</name>
    <dbReference type="NCBI Taxonomy" id="7108"/>
    <lineage>
        <taxon>Eukaryota</taxon>
        <taxon>Metazoa</taxon>
        <taxon>Ecdysozoa</taxon>
        <taxon>Arthropoda</taxon>
        <taxon>Hexapoda</taxon>
        <taxon>Insecta</taxon>
        <taxon>Pterygota</taxon>
        <taxon>Neoptera</taxon>
        <taxon>Endopterygota</taxon>
        <taxon>Lepidoptera</taxon>
        <taxon>Glossata</taxon>
        <taxon>Ditrysia</taxon>
        <taxon>Noctuoidea</taxon>
        <taxon>Noctuidae</taxon>
        <taxon>Amphipyrinae</taxon>
        <taxon>Spodoptera</taxon>
    </lineage>
</organism>
<dbReference type="PANTHER" id="PTHR11188">
    <property type="entry name" value="ARRESTIN DOMAIN CONTAINING PROTEIN"/>
    <property type="match status" value="1"/>
</dbReference>
<feature type="domain" description="Arrestin C-terminal-like" evidence="3">
    <location>
        <begin position="170"/>
        <end position="301"/>
    </location>
</feature>
<evidence type="ECO:0000259" key="3">
    <source>
        <dbReference type="SMART" id="SM01017"/>
    </source>
</evidence>
<dbReference type="SUPFAM" id="SSF81296">
    <property type="entry name" value="E set domains"/>
    <property type="match status" value="2"/>
</dbReference>
<evidence type="ECO:0000256" key="2">
    <source>
        <dbReference type="ARBA" id="ARBA00022606"/>
    </source>
</evidence>
<dbReference type="EMBL" id="ODYU01002434">
    <property type="protein sequence ID" value="SOQ39915.1"/>
    <property type="molecule type" value="Genomic_DNA"/>
</dbReference>
<comment type="similarity">
    <text evidence="1">Belongs to the arrestin family.</text>
</comment>
<dbReference type="GO" id="GO:0015031">
    <property type="term" value="P:protein transport"/>
    <property type="evidence" value="ECO:0007669"/>
    <property type="project" value="TreeGrafter"/>
</dbReference>
<dbReference type="AlphaFoldDB" id="A0A2H1VGF3"/>
<dbReference type="InterPro" id="IPR014756">
    <property type="entry name" value="Ig_E-set"/>
</dbReference>
<reference evidence="4" key="1">
    <citation type="submission" date="2016-07" db="EMBL/GenBank/DDBJ databases">
        <authorList>
            <person name="Bretaudeau A."/>
        </authorList>
    </citation>
    <scope>NUCLEOTIDE SEQUENCE</scope>
    <source>
        <strain evidence="4">Rice</strain>
        <tissue evidence="4">Whole body</tissue>
    </source>
</reference>
<sequence>MGVTCEINLNKSGSYHAGEEVSGVIRYALHEPMETESVTVSLKGGGRLKVQRRHRKHTRRYSNREVYVDIDKIMQGHSTLEPGQHEIEFKFKLPEKIPPTFTYRKFNTRHRIICNIKYYIRMKIYRPGLLHMTKHFRKELNVVSTLTPTLPTEPSIYGERSKLFQLCTSKTNTVVIKATIPNSVIPIGGEIEIQGEIENDTNIVIKNVEIKLLEVFKIKAKGHSALKFYNEIQNCERQTGAIQSGCTQVIPFSIVVPTDKTTLQHSSMLSRDYTVKMIANLPCFHRNVVLEIPVQIGDLSQIGGQDDGLPSYWEAMGMAEKDNSSDEDEE</sequence>
<dbReference type="Pfam" id="PF00339">
    <property type="entry name" value="Arrestin_N"/>
    <property type="match status" value="1"/>
</dbReference>
<dbReference type="InterPro" id="IPR014752">
    <property type="entry name" value="Arrestin-like_C"/>
</dbReference>
<dbReference type="SMART" id="SM01017">
    <property type="entry name" value="Arrestin_C"/>
    <property type="match status" value="1"/>
</dbReference>
<keyword evidence="2" id="KW-0716">Sensory transduction</keyword>
<accession>A0A2H1VGF3</accession>
<proteinExistence type="inferred from homology"/>
<dbReference type="PANTHER" id="PTHR11188:SF173">
    <property type="entry name" value="PROTEIN TTM-2"/>
    <property type="match status" value="1"/>
</dbReference>
<dbReference type="Pfam" id="PF02752">
    <property type="entry name" value="Arrestin_C"/>
    <property type="match status" value="1"/>
</dbReference>
<dbReference type="Gene3D" id="2.60.40.640">
    <property type="match status" value="2"/>
</dbReference>
<dbReference type="GO" id="GO:0005737">
    <property type="term" value="C:cytoplasm"/>
    <property type="evidence" value="ECO:0007669"/>
    <property type="project" value="TreeGrafter"/>
</dbReference>
<gene>
    <name evidence="4" type="ORF">SFRICE_003346</name>
</gene>
<evidence type="ECO:0000256" key="1">
    <source>
        <dbReference type="ARBA" id="ARBA00005298"/>
    </source>
</evidence>
<name>A0A2H1VGF3_SPOFR</name>
<protein>
    <submittedName>
        <fullName evidence="4">SFRICE_003346</fullName>
    </submittedName>
</protein>
<evidence type="ECO:0000313" key="4">
    <source>
        <dbReference type="EMBL" id="SOQ39915.1"/>
    </source>
</evidence>
<dbReference type="InterPro" id="IPR011022">
    <property type="entry name" value="Arrestin_C-like"/>
</dbReference>